<organism evidence="2 3">
    <name type="scientific">Nocardia uniformis</name>
    <dbReference type="NCBI Taxonomy" id="53432"/>
    <lineage>
        <taxon>Bacteria</taxon>
        <taxon>Bacillati</taxon>
        <taxon>Actinomycetota</taxon>
        <taxon>Actinomycetes</taxon>
        <taxon>Mycobacteriales</taxon>
        <taxon>Nocardiaceae</taxon>
        <taxon>Nocardia</taxon>
    </lineage>
</organism>
<keyword evidence="3" id="KW-1185">Reference proteome</keyword>
<protein>
    <recommendedName>
        <fullName evidence="1">DUF6933 domain-containing protein</fullName>
    </recommendedName>
</protein>
<accession>A0A849C2I8</accession>
<reference evidence="2 3" key="1">
    <citation type="submission" date="2020-05" db="EMBL/GenBank/DDBJ databases">
        <title>MicrobeNet Type strains.</title>
        <authorList>
            <person name="Nicholson A.C."/>
        </authorList>
    </citation>
    <scope>NUCLEOTIDE SEQUENCE [LARGE SCALE GENOMIC DNA]</scope>
    <source>
        <strain evidence="2 3">JCM 3224</strain>
    </source>
</reference>
<dbReference type="Pfam" id="PF22016">
    <property type="entry name" value="DUF6933"/>
    <property type="match status" value="1"/>
</dbReference>
<sequence length="161" mass="18230">MILRCTKKLLTVVGTQRLATPAPKPDPEDWYANLLWIDRRKCLLLTHTATLFTAFEPNVTASVLRATGALTSRLIERELRDEQLPPHTFVDTGAEELVLAPTADRQVLGCMNDLAFTCEHLIDRSGGLDRTDLRDLNRHLHRTIYSARGYRPAIELVTILR</sequence>
<dbReference type="EMBL" id="JABELX010000009">
    <property type="protein sequence ID" value="NNH72953.1"/>
    <property type="molecule type" value="Genomic_DNA"/>
</dbReference>
<feature type="domain" description="DUF6933" evidence="1">
    <location>
        <begin position="2"/>
        <end position="154"/>
    </location>
</feature>
<evidence type="ECO:0000313" key="3">
    <source>
        <dbReference type="Proteomes" id="UP000586827"/>
    </source>
</evidence>
<dbReference type="InterPro" id="IPR053864">
    <property type="entry name" value="DUF6933"/>
</dbReference>
<gene>
    <name evidence="2" type="ORF">HLB23_24355</name>
</gene>
<dbReference type="RefSeq" id="WP_067523571.1">
    <property type="nucleotide sequence ID" value="NZ_JABELX010000009.1"/>
</dbReference>
<name>A0A849C2I8_9NOCA</name>
<proteinExistence type="predicted"/>
<dbReference type="AlphaFoldDB" id="A0A849C2I8"/>
<dbReference type="Proteomes" id="UP000586827">
    <property type="component" value="Unassembled WGS sequence"/>
</dbReference>
<comment type="caution">
    <text evidence="2">The sequence shown here is derived from an EMBL/GenBank/DDBJ whole genome shotgun (WGS) entry which is preliminary data.</text>
</comment>
<evidence type="ECO:0000313" key="2">
    <source>
        <dbReference type="EMBL" id="NNH72953.1"/>
    </source>
</evidence>
<evidence type="ECO:0000259" key="1">
    <source>
        <dbReference type="Pfam" id="PF22016"/>
    </source>
</evidence>